<dbReference type="AlphaFoldDB" id="A0A5R9F8N8"/>
<accession>A0A5R9F8N8</accession>
<comment type="caution">
    <text evidence="2">The sequence shown here is derived from an EMBL/GenBank/DDBJ whole genome shotgun (WGS) entry which is preliminary data.</text>
</comment>
<sequence>MAIRKKKKVQWFALVCALIMVVAAFPTGAFAQTTSGKDKAMWAWFPNKDISTEEARMEMVDFAKEKGVNLIYLNIGEREGEPYLIEHPEQYRKLIKLAHENNIDVYALDGASEWAKEENYDIPISRMHDVFKYNRESKSSEQFDGIQFDIEPYLLDEWDTTERDQLIQEYLAVVKILNNIAKAYSNSHDFEFMIAMPFWFDGDKYTTTYHGDTKPLSDHVMDVVNSVVIMAYRDFAEGRDSILYHTDHEMKYASENGVKLVIGVETQYLEPYEKVSFFEEGETYMDEQLEVVDQIYADEQGYGGQAIHKYQSYKAMSN</sequence>
<evidence type="ECO:0000313" key="3">
    <source>
        <dbReference type="Proteomes" id="UP000308230"/>
    </source>
</evidence>
<organism evidence="2 3">
    <name type="scientific">Exobacillus caeni</name>
    <dbReference type="NCBI Taxonomy" id="2574798"/>
    <lineage>
        <taxon>Bacteria</taxon>
        <taxon>Bacillati</taxon>
        <taxon>Bacillota</taxon>
        <taxon>Bacilli</taxon>
        <taxon>Bacillales</taxon>
        <taxon>Guptibacillaceae</taxon>
        <taxon>Exobacillus</taxon>
    </lineage>
</organism>
<dbReference type="SUPFAM" id="SSF51445">
    <property type="entry name" value="(Trans)glycosidases"/>
    <property type="match status" value="1"/>
</dbReference>
<dbReference type="Gene3D" id="3.20.20.80">
    <property type="entry name" value="Glycosidases"/>
    <property type="match status" value="1"/>
</dbReference>
<dbReference type="CDD" id="cd00551">
    <property type="entry name" value="AmyAc_family"/>
    <property type="match status" value="1"/>
</dbReference>
<reference evidence="2 3" key="1">
    <citation type="submission" date="2019-04" db="EMBL/GenBank/DDBJ databases">
        <title>Bacillus caeni sp. nov., a bacterium isolated from mangrove sediment.</title>
        <authorList>
            <person name="Huang H."/>
            <person name="Mo K."/>
            <person name="Hu Y."/>
        </authorList>
    </citation>
    <scope>NUCLEOTIDE SEQUENCE [LARGE SCALE GENOMIC DNA]</scope>
    <source>
        <strain evidence="2 3">HB172195</strain>
    </source>
</reference>
<proteinExistence type="predicted"/>
<protein>
    <recommendedName>
        <fullName evidence="4">Amidase</fullName>
    </recommendedName>
</protein>
<evidence type="ECO:0000313" key="2">
    <source>
        <dbReference type="EMBL" id="TLS37213.1"/>
    </source>
</evidence>
<feature type="chain" id="PRO_5024319893" description="Amidase" evidence="1">
    <location>
        <begin position="32"/>
        <end position="318"/>
    </location>
</feature>
<dbReference type="InterPro" id="IPR017853">
    <property type="entry name" value="GH"/>
</dbReference>
<evidence type="ECO:0008006" key="4">
    <source>
        <dbReference type="Google" id="ProtNLM"/>
    </source>
</evidence>
<dbReference type="Proteomes" id="UP000308230">
    <property type="component" value="Unassembled WGS sequence"/>
</dbReference>
<keyword evidence="1" id="KW-0732">Signal</keyword>
<feature type="signal peptide" evidence="1">
    <location>
        <begin position="1"/>
        <end position="31"/>
    </location>
</feature>
<dbReference type="EMBL" id="SWLG01000007">
    <property type="protein sequence ID" value="TLS37213.1"/>
    <property type="molecule type" value="Genomic_DNA"/>
</dbReference>
<name>A0A5R9F8N8_9BACL</name>
<evidence type="ECO:0000256" key="1">
    <source>
        <dbReference type="SAM" id="SignalP"/>
    </source>
</evidence>
<gene>
    <name evidence="2" type="ORF">FCL54_11850</name>
</gene>
<dbReference type="OrthoDB" id="7054537at2"/>
<keyword evidence="3" id="KW-1185">Reference proteome</keyword>
<dbReference type="RefSeq" id="WP_138126674.1">
    <property type="nucleotide sequence ID" value="NZ_SWLG01000007.1"/>
</dbReference>